<dbReference type="Proteomes" id="UP000033966">
    <property type="component" value="Unassembled WGS sequence"/>
</dbReference>
<comment type="caution">
    <text evidence="2">The sequence shown here is derived from an EMBL/GenBank/DDBJ whole genome shotgun (WGS) entry which is preliminary data.</text>
</comment>
<evidence type="ECO:0000313" key="3">
    <source>
        <dbReference type="Proteomes" id="UP000033966"/>
    </source>
</evidence>
<keyword evidence="1" id="KW-1133">Transmembrane helix</keyword>
<accession>A0A0G1L208</accession>
<evidence type="ECO:0000313" key="2">
    <source>
        <dbReference type="EMBL" id="KKT90046.1"/>
    </source>
</evidence>
<keyword evidence="1" id="KW-0812">Transmembrane</keyword>
<organism evidence="2 3">
    <name type="scientific">Candidatus Jorgensenbacteria bacterium GW2011_GWA2_45_13</name>
    <dbReference type="NCBI Taxonomy" id="1618662"/>
    <lineage>
        <taxon>Bacteria</taxon>
        <taxon>Candidatus Joergenseniibacteriota</taxon>
    </lineage>
</organism>
<keyword evidence="1" id="KW-0472">Membrane</keyword>
<protein>
    <submittedName>
        <fullName evidence="2">Uncharacterized protein</fullName>
    </submittedName>
</protein>
<sequence>MKIILDVRFWGKLFLRFTAYLVVYAFALAEGCFLTIPRAFILQEDAFAKAIGIMIALVAIFFPLMIHDAMRSAYKRERWWYEFDRRFL</sequence>
<evidence type="ECO:0000256" key="1">
    <source>
        <dbReference type="SAM" id="Phobius"/>
    </source>
</evidence>
<proteinExistence type="predicted"/>
<name>A0A0G1L208_9BACT</name>
<dbReference type="AlphaFoldDB" id="A0A0G1L208"/>
<dbReference type="EMBL" id="LCKF01000045">
    <property type="protein sequence ID" value="KKT90046.1"/>
    <property type="molecule type" value="Genomic_DNA"/>
</dbReference>
<reference evidence="2 3" key="1">
    <citation type="journal article" date="2015" name="Nature">
        <title>rRNA introns, odd ribosomes, and small enigmatic genomes across a large radiation of phyla.</title>
        <authorList>
            <person name="Brown C.T."/>
            <person name="Hug L.A."/>
            <person name="Thomas B.C."/>
            <person name="Sharon I."/>
            <person name="Castelle C.J."/>
            <person name="Singh A."/>
            <person name="Wilkins M.J."/>
            <person name="Williams K.H."/>
            <person name="Banfield J.F."/>
        </authorList>
    </citation>
    <scope>NUCLEOTIDE SEQUENCE [LARGE SCALE GENOMIC DNA]</scope>
</reference>
<feature type="transmembrane region" description="Helical" evidence="1">
    <location>
        <begin position="21"/>
        <end position="40"/>
    </location>
</feature>
<gene>
    <name evidence="2" type="ORF">UW92_C0045G0001</name>
</gene>
<feature type="transmembrane region" description="Helical" evidence="1">
    <location>
        <begin position="46"/>
        <end position="66"/>
    </location>
</feature>